<accession>A0A4Y7J2M9</accession>
<evidence type="ECO:0008006" key="10">
    <source>
        <dbReference type="Google" id="ProtNLM"/>
    </source>
</evidence>
<evidence type="ECO:0000256" key="5">
    <source>
        <dbReference type="ARBA" id="ARBA00022989"/>
    </source>
</evidence>
<evidence type="ECO:0000256" key="3">
    <source>
        <dbReference type="ARBA" id="ARBA00022692"/>
    </source>
</evidence>
<comment type="similarity">
    <text evidence="2">Belongs to the jagunal family.</text>
</comment>
<proteinExistence type="inferred from homology"/>
<dbReference type="Gramene" id="RZC53998">
    <property type="protein sequence ID" value="RZC53998"/>
    <property type="gene ID" value="C5167_012863"/>
</dbReference>
<dbReference type="AlphaFoldDB" id="A0A4Y7J2M9"/>
<dbReference type="GO" id="GO:0016192">
    <property type="term" value="P:vesicle-mediated transport"/>
    <property type="evidence" value="ECO:0007669"/>
    <property type="project" value="TreeGrafter"/>
</dbReference>
<dbReference type="PANTHER" id="PTHR20955">
    <property type="entry name" value="PROTEIN JAGUNAL HOMOLOG 1"/>
    <property type="match status" value="1"/>
</dbReference>
<dbReference type="GO" id="GO:0007029">
    <property type="term" value="P:endoplasmic reticulum organization"/>
    <property type="evidence" value="ECO:0007669"/>
    <property type="project" value="InterPro"/>
</dbReference>
<reference evidence="8 9" key="1">
    <citation type="journal article" date="2018" name="Science">
        <title>The opium poppy genome and morphinan production.</title>
        <authorList>
            <person name="Guo L."/>
            <person name="Winzer T."/>
            <person name="Yang X."/>
            <person name="Li Y."/>
            <person name="Ning Z."/>
            <person name="He Z."/>
            <person name="Teodor R."/>
            <person name="Lu Y."/>
            <person name="Bowser T.A."/>
            <person name="Graham I.A."/>
            <person name="Ye K."/>
        </authorList>
    </citation>
    <scope>NUCLEOTIDE SEQUENCE [LARGE SCALE GENOMIC DNA]</scope>
    <source>
        <strain evidence="9">cv. HN1</strain>
        <tissue evidence="8">Leaves</tissue>
    </source>
</reference>
<evidence type="ECO:0000313" key="9">
    <source>
        <dbReference type="Proteomes" id="UP000316621"/>
    </source>
</evidence>
<keyword evidence="5 7" id="KW-1133">Transmembrane helix</keyword>
<comment type="subcellular location">
    <subcellularLocation>
        <location evidence="1">Endoplasmic reticulum membrane</location>
        <topology evidence="1">Multi-pass membrane protein</topology>
    </subcellularLocation>
</comment>
<evidence type="ECO:0000256" key="2">
    <source>
        <dbReference type="ARBA" id="ARBA00008462"/>
    </source>
</evidence>
<keyword evidence="9" id="KW-1185">Reference proteome</keyword>
<keyword evidence="4" id="KW-0256">Endoplasmic reticulum</keyword>
<feature type="transmembrane region" description="Helical" evidence="7">
    <location>
        <begin position="92"/>
        <end position="116"/>
    </location>
</feature>
<evidence type="ECO:0000313" key="8">
    <source>
        <dbReference type="EMBL" id="RZC53998.1"/>
    </source>
</evidence>
<organism evidence="8 9">
    <name type="scientific">Papaver somniferum</name>
    <name type="common">Opium poppy</name>
    <dbReference type="NCBI Taxonomy" id="3469"/>
    <lineage>
        <taxon>Eukaryota</taxon>
        <taxon>Viridiplantae</taxon>
        <taxon>Streptophyta</taxon>
        <taxon>Embryophyta</taxon>
        <taxon>Tracheophyta</taxon>
        <taxon>Spermatophyta</taxon>
        <taxon>Magnoliopsida</taxon>
        <taxon>Ranunculales</taxon>
        <taxon>Papaveraceae</taxon>
        <taxon>Papaveroideae</taxon>
        <taxon>Papaver</taxon>
    </lineage>
</organism>
<keyword evidence="6 7" id="KW-0472">Membrane</keyword>
<evidence type="ECO:0000256" key="6">
    <source>
        <dbReference type="ARBA" id="ARBA00023136"/>
    </source>
</evidence>
<dbReference type="STRING" id="3469.A0A4Y7J2M9"/>
<protein>
    <recommendedName>
        <fullName evidence="10">CASP-like protein</fullName>
    </recommendedName>
</protein>
<evidence type="ECO:0000256" key="4">
    <source>
        <dbReference type="ARBA" id="ARBA00022824"/>
    </source>
</evidence>
<evidence type="ECO:0000256" key="7">
    <source>
        <dbReference type="SAM" id="Phobius"/>
    </source>
</evidence>
<evidence type="ECO:0000256" key="1">
    <source>
        <dbReference type="ARBA" id="ARBA00004477"/>
    </source>
</evidence>
<dbReference type="OMA" id="DFNYRMV"/>
<gene>
    <name evidence="8" type="ORF">C5167_012863</name>
</gene>
<dbReference type="Pfam" id="PF07086">
    <property type="entry name" value="Jagunal"/>
    <property type="match status" value="1"/>
</dbReference>
<dbReference type="InterPro" id="IPR009787">
    <property type="entry name" value="Jagunal"/>
</dbReference>
<feature type="transmembrane region" description="Helical" evidence="7">
    <location>
        <begin position="36"/>
        <end position="55"/>
    </location>
</feature>
<name>A0A4Y7J2M9_PAPSO</name>
<keyword evidence="3 7" id="KW-0812">Transmembrane</keyword>
<dbReference type="OrthoDB" id="1915239at2759"/>
<dbReference type="Proteomes" id="UP000316621">
    <property type="component" value="Chromosome 3"/>
</dbReference>
<dbReference type="EMBL" id="CM010717">
    <property type="protein sequence ID" value="RZC53998.1"/>
    <property type="molecule type" value="Genomic_DNA"/>
</dbReference>
<dbReference type="PANTHER" id="PTHR20955:SF1">
    <property type="entry name" value="PROTEIN JAGUNAL HOMOLOG 1"/>
    <property type="match status" value="1"/>
</dbReference>
<feature type="transmembrane region" description="Helical" evidence="7">
    <location>
        <begin position="136"/>
        <end position="157"/>
    </location>
</feature>
<sequence>MHQRRPHGTDGSDFSYRMVVDSRYTKVAEGKAKLKSLITIQVVAQILGAVCTFLLPPKQEIFVKIAIISIISGFISLMSGEIGRSRSKATLLRFYTVGSSVATLLSVVCIAANNTLSEVIQDPSGWTSKKFELIEAARVLFSVLLQVIVVTTTLALVKNMSPPKRAS</sequence>
<feature type="transmembrane region" description="Helical" evidence="7">
    <location>
        <begin position="61"/>
        <end position="80"/>
    </location>
</feature>
<dbReference type="GO" id="GO:0005789">
    <property type="term" value="C:endoplasmic reticulum membrane"/>
    <property type="evidence" value="ECO:0007669"/>
    <property type="project" value="UniProtKB-SubCell"/>
</dbReference>